<keyword evidence="1" id="KW-1133">Transmembrane helix</keyword>
<evidence type="ECO:0000313" key="2">
    <source>
        <dbReference type="EMBL" id="OVE84516.1"/>
    </source>
</evidence>
<keyword evidence="1" id="KW-0472">Membrane</keyword>
<name>A0A202E8B4_9EURY</name>
<dbReference type="EMBL" id="MWPH01000002">
    <property type="protein sequence ID" value="OVE84516.1"/>
    <property type="molecule type" value="Genomic_DNA"/>
</dbReference>
<accession>A0A202E8B4</accession>
<dbReference type="AlphaFoldDB" id="A0A202E8B4"/>
<dbReference type="RefSeq" id="WP_087714571.1">
    <property type="nucleotide sequence ID" value="NZ_MWPH01000002.1"/>
</dbReference>
<dbReference type="Proteomes" id="UP000196084">
    <property type="component" value="Unassembled WGS sequence"/>
</dbReference>
<keyword evidence="3" id="KW-1185">Reference proteome</keyword>
<evidence type="ECO:0000256" key="1">
    <source>
        <dbReference type="SAM" id="Phobius"/>
    </source>
</evidence>
<comment type="caution">
    <text evidence="2">The sequence shown here is derived from an EMBL/GenBank/DDBJ whole genome shotgun (WGS) entry which is preliminary data.</text>
</comment>
<gene>
    <name evidence="2" type="ORF">B2G88_08910</name>
</gene>
<reference evidence="2 3" key="1">
    <citation type="submission" date="2017-02" db="EMBL/GenBank/DDBJ databases">
        <title>Natronthermophilus aegyptiacus gen. nov.,sp. nov., an aerobic, extremely halophilic alkalithermophilic archaeon isolated from the athalassohaline Wadi An Natrun, Egypt.</title>
        <authorList>
            <person name="Zhao B."/>
        </authorList>
    </citation>
    <scope>NUCLEOTIDE SEQUENCE [LARGE SCALE GENOMIC DNA]</scope>
    <source>
        <strain evidence="2 3">CGMCC 1.3597</strain>
    </source>
</reference>
<protein>
    <submittedName>
        <fullName evidence="2">Uncharacterized protein</fullName>
    </submittedName>
</protein>
<proteinExistence type="predicted"/>
<sequence>MAFDWIDGMAVVGALALAAAAFTLEGIVVAAAFGGFALSLAVWRLYGGRPWEALGWLAWVGAAGTLVLDIGGGAFLTLFLGFGLVGVFLLIGGRFGYLRDVWSVDSSDA</sequence>
<feature type="transmembrane region" description="Helical" evidence="1">
    <location>
        <begin position="56"/>
        <end position="89"/>
    </location>
</feature>
<organism evidence="2 3">
    <name type="scientific">Natronolimnobius baerhuensis</name>
    <dbReference type="NCBI Taxonomy" id="253108"/>
    <lineage>
        <taxon>Archaea</taxon>
        <taxon>Methanobacteriati</taxon>
        <taxon>Methanobacteriota</taxon>
        <taxon>Stenosarchaea group</taxon>
        <taxon>Halobacteria</taxon>
        <taxon>Halobacteriales</taxon>
        <taxon>Natrialbaceae</taxon>
        <taxon>Natronolimnobius</taxon>
    </lineage>
</organism>
<keyword evidence="1" id="KW-0812">Transmembrane</keyword>
<evidence type="ECO:0000313" key="3">
    <source>
        <dbReference type="Proteomes" id="UP000196084"/>
    </source>
</evidence>